<dbReference type="PROSITE" id="PS51186">
    <property type="entry name" value="GNAT"/>
    <property type="match status" value="1"/>
</dbReference>
<dbReference type="Gene3D" id="3.40.630.30">
    <property type="match status" value="1"/>
</dbReference>
<gene>
    <name evidence="4" type="ORF">DI563_08720</name>
</gene>
<dbReference type="GO" id="GO:0016747">
    <property type="term" value="F:acyltransferase activity, transferring groups other than amino-acyl groups"/>
    <property type="evidence" value="ECO:0007669"/>
    <property type="project" value="InterPro"/>
</dbReference>
<organism evidence="4 5">
    <name type="scientific">Variovorax paradoxus</name>
    <dbReference type="NCBI Taxonomy" id="34073"/>
    <lineage>
        <taxon>Bacteria</taxon>
        <taxon>Pseudomonadati</taxon>
        <taxon>Pseudomonadota</taxon>
        <taxon>Betaproteobacteria</taxon>
        <taxon>Burkholderiales</taxon>
        <taxon>Comamonadaceae</taxon>
        <taxon>Variovorax</taxon>
    </lineage>
</organism>
<protein>
    <submittedName>
        <fullName evidence="4">GNAT family N-acetyltransferase</fullName>
    </submittedName>
</protein>
<evidence type="ECO:0000256" key="1">
    <source>
        <dbReference type="ARBA" id="ARBA00022679"/>
    </source>
</evidence>
<dbReference type="AlphaFoldDB" id="A0A2W5QBK1"/>
<comment type="caution">
    <text evidence="4">The sequence shown here is derived from an EMBL/GenBank/DDBJ whole genome shotgun (WGS) entry which is preliminary data.</text>
</comment>
<keyword evidence="2" id="KW-0012">Acyltransferase</keyword>
<reference evidence="4 5" key="1">
    <citation type="submission" date="2017-08" db="EMBL/GenBank/DDBJ databases">
        <title>Infants hospitalized years apart are colonized by the same room-sourced microbial strains.</title>
        <authorList>
            <person name="Brooks B."/>
            <person name="Olm M.R."/>
            <person name="Firek B.A."/>
            <person name="Baker R."/>
            <person name="Thomas B.C."/>
            <person name="Morowitz M.J."/>
            <person name="Banfield J.F."/>
        </authorList>
    </citation>
    <scope>NUCLEOTIDE SEQUENCE [LARGE SCALE GENOMIC DNA]</scope>
    <source>
        <strain evidence="4">S2_005_003_R2_41</strain>
    </source>
</reference>
<evidence type="ECO:0000256" key="2">
    <source>
        <dbReference type="ARBA" id="ARBA00023315"/>
    </source>
</evidence>
<evidence type="ECO:0000313" key="5">
    <source>
        <dbReference type="Proteomes" id="UP000249135"/>
    </source>
</evidence>
<dbReference type="InterPro" id="IPR050832">
    <property type="entry name" value="Bact_Acetyltransf"/>
</dbReference>
<dbReference type="InterPro" id="IPR016181">
    <property type="entry name" value="Acyl_CoA_acyltransferase"/>
</dbReference>
<sequence>MRRLAAAEDIHAVFAIYSHPEVTPFLTYEPMSFEAFGPVYDELLASGNFHVWTVDGEVAGFYRATRYPGRVNHVVLLGTLAVDPRRHGQGVAGAMLGDAISRLRAQGVRRVELYAEADNPRALRFYGKLGFVHEGTLRQFYKRADQPHYVDEWVMGLLLAD</sequence>
<dbReference type="InterPro" id="IPR000182">
    <property type="entry name" value="GNAT_dom"/>
</dbReference>
<dbReference type="EMBL" id="QFPP01000075">
    <property type="protein sequence ID" value="PZQ75761.1"/>
    <property type="molecule type" value="Genomic_DNA"/>
</dbReference>
<dbReference type="Proteomes" id="UP000249135">
    <property type="component" value="Unassembled WGS sequence"/>
</dbReference>
<accession>A0A2W5QBK1</accession>
<dbReference type="PANTHER" id="PTHR43877">
    <property type="entry name" value="AMINOALKYLPHOSPHONATE N-ACETYLTRANSFERASE-RELATED-RELATED"/>
    <property type="match status" value="1"/>
</dbReference>
<feature type="domain" description="N-acetyltransferase" evidence="3">
    <location>
        <begin position="1"/>
        <end position="160"/>
    </location>
</feature>
<dbReference type="CDD" id="cd04301">
    <property type="entry name" value="NAT_SF"/>
    <property type="match status" value="1"/>
</dbReference>
<proteinExistence type="predicted"/>
<evidence type="ECO:0000313" key="4">
    <source>
        <dbReference type="EMBL" id="PZQ75761.1"/>
    </source>
</evidence>
<dbReference type="Pfam" id="PF00583">
    <property type="entry name" value="Acetyltransf_1"/>
    <property type="match status" value="1"/>
</dbReference>
<name>A0A2W5QBK1_VARPD</name>
<evidence type="ECO:0000259" key="3">
    <source>
        <dbReference type="PROSITE" id="PS51186"/>
    </source>
</evidence>
<keyword evidence="1 4" id="KW-0808">Transferase</keyword>
<dbReference type="SUPFAM" id="SSF55729">
    <property type="entry name" value="Acyl-CoA N-acyltransferases (Nat)"/>
    <property type="match status" value="1"/>
</dbReference>